<accession>A0A1E1K869</accession>
<feature type="region of interest" description="Disordered" evidence="2">
    <location>
        <begin position="672"/>
        <end position="712"/>
    </location>
</feature>
<dbReference type="OrthoDB" id="3560017at2759"/>
<feature type="compositionally biased region" description="Acidic residues" evidence="2">
    <location>
        <begin position="1076"/>
        <end position="1103"/>
    </location>
</feature>
<feature type="compositionally biased region" description="Basic and acidic residues" evidence="2">
    <location>
        <begin position="880"/>
        <end position="906"/>
    </location>
</feature>
<feature type="compositionally biased region" description="Polar residues" evidence="2">
    <location>
        <begin position="376"/>
        <end position="386"/>
    </location>
</feature>
<evidence type="ECO:0000256" key="2">
    <source>
        <dbReference type="SAM" id="MobiDB-lite"/>
    </source>
</evidence>
<keyword evidence="1" id="KW-0175">Coiled coil</keyword>
<dbReference type="AlphaFoldDB" id="A0A1E1K869"/>
<feature type="region of interest" description="Disordered" evidence="2">
    <location>
        <begin position="363"/>
        <end position="386"/>
    </location>
</feature>
<evidence type="ECO:0000313" key="4">
    <source>
        <dbReference type="Proteomes" id="UP000178912"/>
    </source>
</evidence>
<feature type="region of interest" description="Disordered" evidence="2">
    <location>
        <begin position="874"/>
        <end position="959"/>
    </location>
</feature>
<feature type="compositionally biased region" description="Polar residues" evidence="2">
    <location>
        <begin position="777"/>
        <end position="786"/>
    </location>
</feature>
<feature type="region of interest" description="Disordered" evidence="2">
    <location>
        <begin position="746"/>
        <end position="787"/>
    </location>
</feature>
<organism evidence="3 4">
    <name type="scientific">Rhynchosporium agropyri</name>
    <dbReference type="NCBI Taxonomy" id="914238"/>
    <lineage>
        <taxon>Eukaryota</taxon>
        <taxon>Fungi</taxon>
        <taxon>Dikarya</taxon>
        <taxon>Ascomycota</taxon>
        <taxon>Pezizomycotina</taxon>
        <taxon>Leotiomycetes</taxon>
        <taxon>Helotiales</taxon>
        <taxon>Ploettnerulaceae</taxon>
        <taxon>Rhynchosporium</taxon>
    </lineage>
</organism>
<feature type="region of interest" description="Disordered" evidence="2">
    <location>
        <begin position="1032"/>
        <end position="1103"/>
    </location>
</feature>
<proteinExistence type="predicted"/>
<feature type="compositionally biased region" description="Polar residues" evidence="2">
    <location>
        <begin position="531"/>
        <end position="556"/>
    </location>
</feature>
<feature type="compositionally biased region" description="Low complexity" evidence="2">
    <location>
        <begin position="366"/>
        <end position="375"/>
    </location>
</feature>
<feature type="coiled-coil region" evidence="1">
    <location>
        <begin position="105"/>
        <end position="144"/>
    </location>
</feature>
<reference evidence="4" key="1">
    <citation type="submission" date="2016-03" db="EMBL/GenBank/DDBJ databases">
        <authorList>
            <person name="Guldener U."/>
        </authorList>
    </citation>
    <scope>NUCLEOTIDE SEQUENCE [LARGE SCALE GENOMIC DNA]</scope>
    <source>
        <strain evidence="4">04CH-RAC-A.6.1</strain>
    </source>
</reference>
<feature type="compositionally biased region" description="Polar residues" evidence="2">
    <location>
        <begin position="692"/>
        <end position="707"/>
    </location>
</feature>
<dbReference type="Proteomes" id="UP000178912">
    <property type="component" value="Unassembled WGS sequence"/>
</dbReference>
<feature type="compositionally biased region" description="Low complexity" evidence="2">
    <location>
        <begin position="751"/>
        <end position="769"/>
    </location>
</feature>
<feature type="compositionally biased region" description="Basic and acidic residues" evidence="2">
    <location>
        <begin position="1034"/>
        <end position="1052"/>
    </location>
</feature>
<feature type="compositionally biased region" description="Basic and acidic residues" evidence="2">
    <location>
        <begin position="1065"/>
        <end position="1075"/>
    </location>
</feature>
<evidence type="ECO:0000313" key="3">
    <source>
        <dbReference type="EMBL" id="CZS94269.1"/>
    </source>
</evidence>
<evidence type="ECO:0000256" key="1">
    <source>
        <dbReference type="SAM" id="Coils"/>
    </source>
</evidence>
<gene>
    <name evidence="3" type="ORF">RAG0_04315</name>
</gene>
<feature type="region of interest" description="Disordered" evidence="2">
    <location>
        <begin position="527"/>
        <end position="656"/>
    </location>
</feature>
<feature type="compositionally biased region" description="Acidic residues" evidence="2">
    <location>
        <begin position="563"/>
        <end position="574"/>
    </location>
</feature>
<sequence length="1103" mass="123171">MALDCRISRFSIGQRVFKTHRNPYAISQGNVTEIETRVNNKHLPGGYVTQYTVLTIVLDGRELDLSNESSTSSVAAPMNLRERVAAKQPRQVDAFTQTCATKTMCDQTATSKDAMRKELEEFKKELEKEAEERLQEQLKKHDQRHKKRLKDARANFRSILETSLQAIHVWIGNPPQPTTVRLPNKSAAEVLRYNTELRQEYLDLCTISLKNHRANLSKQYQERLDNIEKECREWLQTSSGIDSGAIVGVNRSISLARSFEGRLPNIAHDHEHIQTMITPEQIEAAKLECFNQMWERTQMDIEDGGMFVKREVVHLDPLFANGTEPRFSQTASMVEVPATLLPESQDRPRPKPSERQVLAALGIIERNNNSNNNRSPDTSPSGNASQAHDYVSQYYPTNQFTPINMPKITPYAAQPAQSSYPTGPTLVSSDIWYGVQDRHLADSTTAPSVHKNAVPSMTNSADRRKARRQANRGAFTNRKENHPITGSLAVHQHTPQRLVPTLVAKPRRVDPYFKVEDETPNVRLPLDEISKSNIKSGSRRSQNMVTNHSIHSNVNKSLHDADYDSNGDTEEDNDTVSFIPGEVNLQQQSATKKESVPEKSAIYHSNDGISRGLSDADHDSNEEEDYVPPPASPPQEKGKVDLGLASGPVSGKLEDASAHTYIDRSLYDADYDSNEEDDYVPPPAPPQQVQPRMQSEVQSRSQTQHLASNVAADRKPASFSLITSINSHSRKAGRSSFETWVEVPQYERQQKQNQKQQGSQTNPQNQSSSDLPVLSHLPSNPSSPWINETFPKSFDDGRGAVVPENENEYVIDEKRRDLENLGRNLILNLFSKYAADHENTGSLTALDLHYPDGGSRNANERLCATIKKRYAPVAGGKAGMRRDSSSKYHNSGRPEAKFDSSSDSRAPKQIFQGNRDGDRNGQKRHVSLDRPDLRFGTDRPPFDPEMHIDPHLDDRQRQQNPQELKLQALEYANSFSAREKAAADAASATDVILPASSGAIVNRDAGGMNDAQKARCDKKFKGKTVRQIMAMLESEGKERDRERKIDEVKTEDESGDAGMEMDVDGDVKRESGGHDEGDDEGGDDGTDEDSDDNSDGDGEAEVE</sequence>
<dbReference type="EMBL" id="FJUX01000018">
    <property type="protein sequence ID" value="CZS94269.1"/>
    <property type="molecule type" value="Genomic_DNA"/>
</dbReference>
<protein>
    <submittedName>
        <fullName evidence="3">Uncharacterized protein</fullName>
    </submittedName>
</protein>
<feature type="region of interest" description="Disordered" evidence="2">
    <location>
        <begin position="445"/>
        <end position="483"/>
    </location>
</feature>
<name>A0A1E1K869_9HELO</name>
<feature type="compositionally biased region" description="Basic and acidic residues" evidence="2">
    <location>
        <begin position="915"/>
        <end position="957"/>
    </location>
</feature>
<keyword evidence="4" id="KW-1185">Reference proteome</keyword>
<feature type="compositionally biased region" description="Acidic residues" evidence="2">
    <location>
        <begin position="1053"/>
        <end position="1064"/>
    </location>
</feature>